<dbReference type="Gene3D" id="3.30.470.30">
    <property type="entry name" value="DNA ligase/mRNA capping enzyme"/>
    <property type="match status" value="1"/>
</dbReference>
<dbReference type="AlphaFoldDB" id="A0AAJ0FDD1"/>
<protein>
    <recommendedName>
        <fullName evidence="1">RNA ligase domain-containing protein</fullName>
    </recommendedName>
</protein>
<organism evidence="2 3">
    <name type="scientific">Echria macrotheca</name>
    <dbReference type="NCBI Taxonomy" id="438768"/>
    <lineage>
        <taxon>Eukaryota</taxon>
        <taxon>Fungi</taxon>
        <taxon>Dikarya</taxon>
        <taxon>Ascomycota</taxon>
        <taxon>Pezizomycotina</taxon>
        <taxon>Sordariomycetes</taxon>
        <taxon>Sordariomycetidae</taxon>
        <taxon>Sordariales</taxon>
        <taxon>Schizotheciaceae</taxon>
        <taxon>Echria</taxon>
    </lineage>
</organism>
<dbReference type="InterPro" id="IPR021122">
    <property type="entry name" value="RNA_ligase_dom_REL/Rnl2"/>
</dbReference>
<dbReference type="Pfam" id="PF09414">
    <property type="entry name" value="RNA_ligase"/>
    <property type="match status" value="1"/>
</dbReference>
<evidence type="ECO:0000313" key="2">
    <source>
        <dbReference type="EMBL" id="KAK1759223.1"/>
    </source>
</evidence>
<dbReference type="Pfam" id="PF21189">
    <property type="entry name" value="PHA02142"/>
    <property type="match status" value="1"/>
</dbReference>
<evidence type="ECO:0000259" key="1">
    <source>
        <dbReference type="Pfam" id="PF09414"/>
    </source>
</evidence>
<sequence>MSQNTSSVQGKSNKLSQPRRLATVRRIAAVPDFSRDLDLLMFDGWKVLAKKQFNFTDGELVIFIQVDAFLPADSPFADTFSQVGSPLTEFQGTKGYRVGTQIVHNKERRRIFSQGHVFKLSAFPPAKHAVETWQAKGQDISQMDFTTNLRIRKWVQNDGDLAVSDTRPFPTFLIKTDISRLEDCPNLFKKDKYKRLIYQKSIKMDGASMTCYFVTANSKYFKLIGPASDPQHVNGHFGVCSKNKELNRAANNIYWDMALSSNIDVKLQELGRSIAIQGELVGDGINGNPYAYPAGKHEFFVYSAIDIEKQMRIRPREVEALAKKLALKHVQVLGYETVRSKASCHQDLLDQADASQGEGLVFKCIADGRWFKALSRKWITEKG</sequence>
<dbReference type="Proteomes" id="UP001239445">
    <property type="component" value="Unassembled WGS sequence"/>
</dbReference>
<name>A0AAJ0FDD1_9PEZI</name>
<dbReference type="EMBL" id="MU839828">
    <property type="protein sequence ID" value="KAK1759223.1"/>
    <property type="molecule type" value="Genomic_DNA"/>
</dbReference>
<dbReference type="SUPFAM" id="SSF56091">
    <property type="entry name" value="DNA ligase/mRNA capping enzyme, catalytic domain"/>
    <property type="match status" value="1"/>
</dbReference>
<accession>A0AAJ0FDD1</accession>
<feature type="domain" description="RNA ligase" evidence="1">
    <location>
        <begin position="203"/>
        <end position="373"/>
    </location>
</feature>
<keyword evidence="3" id="KW-1185">Reference proteome</keyword>
<feature type="non-terminal residue" evidence="2">
    <location>
        <position position="383"/>
    </location>
</feature>
<gene>
    <name evidence="2" type="ORF">QBC47DRAFT_315373</name>
</gene>
<proteinExistence type="predicted"/>
<comment type="caution">
    <text evidence="2">The sequence shown here is derived from an EMBL/GenBank/DDBJ whole genome shotgun (WGS) entry which is preliminary data.</text>
</comment>
<evidence type="ECO:0000313" key="3">
    <source>
        <dbReference type="Proteomes" id="UP001239445"/>
    </source>
</evidence>
<reference evidence="2" key="1">
    <citation type="submission" date="2023-06" db="EMBL/GenBank/DDBJ databases">
        <title>Genome-scale phylogeny and comparative genomics of the fungal order Sordariales.</title>
        <authorList>
            <consortium name="Lawrence Berkeley National Laboratory"/>
            <person name="Hensen N."/>
            <person name="Bonometti L."/>
            <person name="Westerberg I."/>
            <person name="Brannstrom I.O."/>
            <person name="Guillou S."/>
            <person name="Cros-Aarteil S."/>
            <person name="Calhoun S."/>
            <person name="Haridas S."/>
            <person name="Kuo A."/>
            <person name="Mondo S."/>
            <person name="Pangilinan J."/>
            <person name="Riley R."/>
            <person name="Labutti K."/>
            <person name="Andreopoulos B."/>
            <person name="Lipzen A."/>
            <person name="Chen C."/>
            <person name="Yanf M."/>
            <person name="Daum C."/>
            <person name="Ng V."/>
            <person name="Clum A."/>
            <person name="Steindorff A."/>
            <person name="Ohm R."/>
            <person name="Martin F."/>
            <person name="Silar P."/>
            <person name="Natvig D."/>
            <person name="Lalanne C."/>
            <person name="Gautier V."/>
            <person name="Ament-Velasquez S.L."/>
            <person name="Kruys A."/>
            <person name="Hutchinson M.I."/>
            <person name="Powell A.J."/>
            <person name="Barry K."/>
            <person name="Miller A.N."/>
            <person name="Grigoriev I.V."/>
            <person name="Debuchy R."/>
            <person name="Gladieux P."/>
            <person name="Thoren M.H."/>
            <person name="Johannesson H."/>
        </authorList>
    </citation>
    <scope>NUCLEOTIDE SEQUENCE</scope>
    <source>
        <strain evidence="2">PSN4</strain>
    </source>
</reference>